<gene>
    <name evidence="1" type="ORF">GMOD_00001550</name>
</gene>
<evidence type="ECO:0000313" key="1">
    <source>
        <dbReference type="EMBL" id="RMZ67602.1"/>
    </source>
</evidence>
<keyword evidence="1" id="KW-0808">Transferase</keyword>
<evidence type="ECO:0000313" key="2">
    <source>
        <dbReference type="Proteomes" id="UP000265663"/>
    </source>
</evidence>
<sequence>MSNPAMYFDFLNLAPELRNEVYEYVACASTHAELTSSSHDTESAALTQVCRQIRQEYLPIQRANAEIVVKFQDLSTLYKFLDSFYPNEATHPGPSSITVELPDTSLPTSTARGNIQDMGPLAKFVATHPKTILQLKSLLRLVTPEEANGPIRPFRHPTPPGVNRTLARNHWQCVGLYRMITIFAPIAKRSEAYSLIVKCGPRGVVIILPPLHLFRSN</sequence>
<dbReference type="Proteomes" id="UP000265663">
    <property type="component" value="Unassembled WGS sequence"/>
</dbReference>
<dbReference type="EMBL" id="KE747810">
    <property type="protein sequence ID" value="RMZ67602.1"/>
    <property type="molecule type" value="Genomic_DNA"/>
</dbReference>
<accession>A0A3M7LZI5</accession>
<keyword evidence="2" id="KW-1185">Reference proteome</keyword>
<dbReference type="AlphaFoldDB" id="A0A3M7LZI5"/>
<dbReference type="OrthoDB" id="3650679at2759"/>
<protein>
    <submittedName>
        <fullName evidence="1">Glycosyltransferase family 31</fullName>
    </submittedName>
</protein>
<dbReference type="GO" id="GO:0016740">
    <property type="term" value="F:transferase activity"/>
    <property type="evidence" value="ECO:0007669"/>
    <property type="project" value="UniProtKB-KW"/>
</dbReference>
<reference evidence="1 2" key="1">
    <citation type="journal article" date="2014" name="PLoS ONE">
        <title>De novo Genome Assembly of the Fungal Plant Pathogen Pyrenophora semeniperda.</title>
        <authorList>
            <person name="Soliai M.M."/>
            <person name="Meyer S.E."/>
            <person name="Udall J.A."/>
            <person name="Elzinga D.E."/>
            <person name="Hermansen R.A."/>
            <person name="Bodily P.M."/>
            <person name="Hart A.A."/>
            <person name="Coleman C.E."/>
        </authorList>
    </citation>
    <scope>NUCLEOTIDE SEQUENCE [LARGE SCALE GENOMIC DNA]</scope>
    <source>
        <strain evidence="1 2">CCB06</strain>
        <tissue evidence="1">Mycelium</tissue>
    </source>
</reference>
<organism evidence="1 2">
    <name type="scientific">Pyrenophora seminiperda CCB06</name>
    <dbReference type="NCBI Taxonomy" id="1302712"/>
    <lineage>
        <taxon>Eukaryota</taxon>
        <taxon>Fungi</taxon>
        <taxon>Dikarya</taxon>
        <taxon>Ascomycota</taxon>
        <taxon>Pezizomycotina</taxon>
        <taxon>Dothideomycetes</taxon>
        <taxon>Pleosporomycetidae</taxon>
        <taxon>Pleosporales</taxon>
        <taxon>Pleosporineae</taxon>
        <taxon>Pleosporaceae</taxon>
        <taxon>Pyrenophora</taxon>
    </lineage>
</organism>
<proteinExistence type="predicted"/>
<name>A0A3M7LZI5_9PLEO</name>